<reference evidence="2 3" key="1">
    <citation type="submission" date="2019-07" db="EMBL/GenBank/DDBJ databases">
        <title>Microlunatus dokdonensis sp. nov. isolated from the rhizospheric soil of the wild plant Elymus tsukushiensis.</title>
        <authorList>
            <person name="Ghim S.-Y."/>
            <person name="Hwang Y.-J."/>
            <person name="Son J.-S."/>
            <person name="Shin J.-H."/>
        </authorList>
    </citation>
    <scope>NUCLEOTIDE SEQUENCE [LARGE SCALE GENOMIC DNA]</scope>
    <source>
        <strain evidence="2 3">KUDC0627</strain>
    </source>
</reference>
<sequence>MTDRIEIYAGPTGSVYGDGSRGYPVQDLQAAITIIRQRRQPGQRAVVWLERGNYPQSAPLVLRPEDSYTSFCAMDPADPPVIEGAVRVTGWREMIINGRPVLAAPAPADRGRALYVNGVRAPRPRHPQNGFLRIASVDGLDPAAGFVETLFDGADRFGFADGDVPELAEPQRVEVVVPHYWVQERMPVAAVDHERREIRSSLRSVFALRDDAVQQFARYYLDNVAEAFGEVPGQWYLDVTGRLSGEHGPQLLYAPRTGETADTLDVRMPVLDQFLRLDGTGDHPVREVRLESVIFDFADFADVPPATAPFGIREDPMLPTDVGYAADVQAASTVPAALQFDGARSCVLLDCTVRRVGGYAVSLGPGSQGNLVSGCRFSDLGAGAIRSGGSIDRTSADFNSDNEISDNEIERGGRSYPSCVAVLLQHGAHNVVAHNHVRDFYYTAISVGWVWDYADSPSHSNLIIGNHLHDLGQRLLNDMGGIYLLGIAPGTIVRGNHIHDVHCANYGGWGIYTDEGSSHVVIESNVVHDVSSQAFHHHYGREVTLRNNILAFGGEGQIAITRPEDQPALTVERNILIGNHSPAFSGAGGARDVRNFRLISDLNLFHDQDPLPGGIRAGNLRTSPNPQDPQTPLALDREWAALGHDRHSIDADPGFADLDARDFRIRPDSPAYQLGIAVPDVSTAGPRPATERRHPLAARTVANQFARMRAARAR</sequence>
<dbReference type="Pfam" id="PF13229">
    <property type="entry name" value="Beta_helix"/>
    <property type="match status" value="1"/>
</dbReference>
<dbReference type="Proteomes" id="UP000319263">
    <property type="component" value="Chromosome"/>
</dbReference>
<evidence type="ECO:0000313" key="2">
    <source>
        <dbReference type="EMBL" id="QDP95960.1"/>
    </source>
</evidence>
<dbReference type="SMART" id="SM00710">
    <property type="entry name" value="PbH1"/>
    <property type="match status" value="7"/>
</dbReference>
<dbReference type="OrthoDB" id="9808066at2"/>
<dbReference type="AlphaFoldDB" id="A0A516PXQ8"/>
<evidence type="ECO:0000313" key="3">
    <source>
        <dbReference type="Proteomes" id="UP000319263"/>
    </source>
</evidence>
<proteinExistence type="predicted"/>
<accession>A0A516PXQ8</accession>
<organism evidence="2 3">
    <name type="scientific">Microlunatus elymi</name>
    <dbReference type="NCBI Taxonomy" id="2596828"/>
    <lineage>
        <taxon>Bacteria</taxon>
        <taxon>Bacillati</taxon>
        <taxon>Actinomycetota</taxon>
        <taxon>Actinomycetes</taxon>
        <taxon>Propionibacteriales</taxon>
        <taxon>Propionibacteriaceae</taxon>
        <taxon>Microlunatus</taxon>
    </lineage>
</organism>
<gene>
    <name evidence="2" type="ORF">FOE78_08650</name>
</gene>
<dbReference type="EMBL" id="CP041692">
    <property type="protein sequence ID" value="QDP95960.1"/>
    <property type="molecule type" value="Genomic_DNA"/>
</dbReference>
<dbReference type="InterPro" id="IPR011050">
    <property type="entry name" value="Pectin_lyase_fold/virulence"/>
</dbReference>
<protein>
    <recommendedName>
        <fullName evidence="1">Right handed beta helix domain-containing protein</fullName>
    </recommendedName>
</protein>
<dbReference type="PANTHER" id="PTHR36453:SF1">
    <property type="entry name" value="RIGHT HANDED BETA HELIX DOMAIN-CONTAINING PROTEIN"/>
    <property type="match status" value="1"/>
</dbReference>
<dbReference type="Gene3D" id="2.160.20.10">
    <property type="entry name" value="Single-stranded right-handed beta-helix, Pectin lyase-like"/>
    <property type="match status" value="1"/>
</dbReference>
<name>A0A516PXQ8_9ACTN</name>
<feature type="domain" description="Right handed beta helix" evidence="1">
    <location>
        <begin position="460"/>
        <end position="551"/>
    </location>
</feature>
<dbReference type="InterPro" id="IPR006626">
    <property type="entry name" value="PbH1"/>
</dbReference>
<keyword evidence="3" id="KW-1185">Reference proteome</keyword>
<dbReference type="SUPFAM" id="SSF51126">
    <property type="entry name" value="Pectin lyase-like"/>
    <property type="match status" value="1"/>
</dbReference>
<dbReference type="PANTHER" id="PTHR36453">
    <property type="entry name" value="SECRETED PROTEIN-RELATED"/>
    <property type="match status" value="1"/>
</dbReference>
<dbReference type="InterPro" id="IPR039448">
    <property type="entry name" value="Beta_helix"/>
</dbReference>
<evidence type="ECO:0000259" key="1">
    <source>
        <dbReference type="Pfam" id="PF13229"/>
    </source>
</evidence>
<dbReference type="KEGG" id="mik:FOE78_08650"/>
<dbReference type="InterPro" id="IPR012334">
    <property type="entry name" value="Pectin_lyas_fold"/>
</dbReference>
<dbReference type="RefSeq" id="WP_143985926.1">
    <property type="nucleotide sequence ID" value="NZ_CP041692.1"/>
</dbReference>